<feature type="domain" description="Regulator of ribonuclease activity B" evidence="2">
    <location>
        <begin position="159"/>
        <end position="252"/>
    </location>
</feature>
<sequence>MSWFFDKADQVSEPSKEWDFYFCQVDHKPASIFVDIGRMNAIPDKGFQHMAYLRLYMKQPREDGLSSNEEYQILCDFEDHLNTKLIAKAGILYVGRNTNNGVRDFYFYVKEPNAFSKALATLMATLSEYEYETGDRLDANWSTYREFLYPDAKAYRTILNRRVLEALDQHGDDKAVPHKLDHRVYLTQNSQVQPFIDKILSMGFQIEAQNSEDINIFIVDFFRAYLLQNIDNVTDIIEGLVEDFGGDYDGWGIEVISPS</sequence>
<evidence type="ECO:0000259" key="2">
    <source>
        <dbReference type="Pfam" id="PF06877"/>
    </source>
</evidence>
<comment type="caution">
    <text evidence="3">The sequence shown here is derived from an EMBL/GenBank/DDBJ whole genome shotgun (WGS) entry which is preliminary data.</text>
</comment>
<accession>V4PJ01</accession>
<dbReference type="EMBL" id="AWGB01000006">
    <property type="protein sequence ID" value="ESQ93937.1"/>
    <property type="molecule type" value="Genomic_DNA"/>
</dbReference>
<feature type="domain" description="DUF695" evidence="1">
    <location>
        <begin position="17"/>
        <end position="149"/>
    </location>
</feature>
<dbReference type="Pfam" id="PF06877">
    <property type="entry name" value="RraB"/>
    <property type="match status" value="1"/>
</dbReference>
<evidence type="ECO:0000313" key="4">
    <source>
        <dbReference type="Proteomes" id="UP000017837"/>
    </source>
</evidence>
<protein>
    <submittedName>
        <fullName evidence="3">Uncharacterized protein</fullName>
    </submittedName>
</protein>
<dbReference type="PATRIC" id="fig|1121022.4.peg.876"/>
<dbReference type="Pfam" id="PF05117">
    <property type="entry name" value="DUF695"/>
    <property type="match status" value="1"/>
</dbReference>
<dbReference type="eggNOG" id="COG3076">
    <property type="taxonomic scope" value="Bacteria"/>
</dbReference>
<organism evidence="3 4">
    <name type="scientific">Asticcacaulis benevestitus DSM 16100 = ATCC BAA-896</name>
    <dbReference type="NCBI Taxonomy" id="1121022"/>
    <lineage>
        <taxon>Bacteria</taxon>
        <taxon>Pseudomonadati</taxon>
        <taxon>Pseudomonadota</taxon>
        <taxon>Alphaproteobacteria</taxon>
        <taxon>Caulobacterales</taxon>
        <taxon>Caulobacteraceae</taxon>
        <taxon>Asticcacaulis</taxon>
    </lineage>
</organism>
<evidence type="ECO:0000313" key="3">
    <source>
        <dbReference type="EMBL" id="ESQ93937.1"/>
    </source>
</evidence>
<dbReference type="InterPro" id="IPR009671">
    <property type="entry name" value="RraB_dom"/>
</dbReference>
<keyword evidence="4" id="KW-1185">Reference proteome</keyword>
<dbReference type="AlphaFoldDB" id="V4PJ01"/>
<dbReference type="Proteomes" id="UP000017837">
    <property type="component" value="Unassembled WGS sequence"/>
</dbReference>
<proteinExistence type="predicted"/>
<gene>
    <name evidence="3" type="ORF">ABENE_04410</name>
</gene>
<dbReference type="InterPro" id="IPR036701">
    <property type="entry name" value="RraB-like_sf"/>
</dbReference>
<dbReference type="SUPFAM" id="SSF89946">
    <property type="entry name" value="Hypothetical protein VC0424"/>
    <property type="match status" value="1"/>
</dbReference>
<evidence type="ECO:0000259" key="1">
    <source>
        <dbReference type="Pfam" id="PF05117"/>
    </source>
</evidence>
<dbReference type="STRING" id="1121022.GCA_000376105_00189"/>
<dbReference type="InterPro" id="IPR016097">
    <property type="entry name" value="DUF695"/>
</dbReference>
<reference evidence="3 4" key="1">
    <citation type="journal article" date="2014" name="Nature">
        <title>Sequential evolution of bacterial morphology by co-option of a developmental regulator.</title>
        <authorList>
            <person name="Jiang C."/>
            <person name="Brown P.J."/>
            <person name="Ducret A."/>
            <person name="Brun Y.V."/>
        </authorList>
    </citation>
    <scope>NUCLEOTIDE SEQUENCE [LARGE SCALE GENOMIC DNA]</scope>
    <source>
        <strain evidence="3 4">DSM 16100</strain>
    </source>
</reference>
<dbReference type="Gene3D" id="3.30.70.970">
    <property type="entry name" value="RraB-like"/>
    <property type="match status" value="1"/>
</dbReference>
<name>V4PJ01_9CAUL</name>